<name>A0A4S3ZU27_9HYPH</name>
<dbReference type="GO" id="GO:0005524">
    <property type="term" value="F:ATP binding"/>
    <property type="evidence" value="ECO:0007669"/>
    <property type="project" value="UniProtKB-UniRule"/>
</dbReference>
<evidence type="ECO:0000256" key="3">
    <source>
        <dbReference type="ARBA" id="ARBA00022840"/>
    </source>
</evidence>
<dbReference type="Gene3D" id="3.30.470.20">
    <property type="entry name" value="ATP-grasp fold, B domain"/>
    <property type="match status" value="1"/>
</dbReference>
<evidence type="ECO:0000313" key="6">
    <source>
        <dbReference type="EMBL" id="THF49223.1"/>
    </source>
</evidence>
<keyword evidence="1" id="KW-0436">Ligase</keyword>
<keyword evidence="3 4" id="KW-0067">ATP-binding</keyword>
<dbReference type="GO" id="GO:0008716">
    <property type="term" value="F:D-alanine-D-alanine ligase activity"/>
    <property type="evidence" value="ECO:0007669"/>
    <property type="project" value="InterPro"/>
</dbReference>
<accession>A0A4S3ZU27</accession>
<evidence type="ECO:0000256" key="4">
    <source>
        <dbReference type="PROSITE-ProRule" id="PRU00409"/>
    </source>
</evidence>
<dbReference type="Proteomes" id="UP000310754">
    <property type="component" value="Unassembled WGS sequence"/>
</dbReference>
<dbReference type="EMBL" id="SSOA01000006">
    <property type="protein sequence ID" value="THF49223.1"/>
    <property type="molecule type" value="Genomic_DNA"/>
</dbReference>
<evidence type="ECO:0000256" key="1">
    <source>
        <dbReference type="ARBA" id="ARBA00022598"/>
    </source>
</evidence>
<sequence length="421" mass="47407">MKVFVVVGYNNTRVYDVIRLRDLARRHYQAGLLLVAEAASALDSQAADDIIITSLAESMLNQSFQLVTERLYLKNFHPIGILPFSDRGILLGARLANAYGLPGPSPREARIGVDKEVFRTIDRIAEHSSNYRSIGFRRIKTYDEFLACTEEMGGKAFVKPAGEGASRGCFVVEDLAHCAEIWPQIQRYAKDGLIVEELVQDAREYSWDYVAGTSWITEKETTQDIYRAEIQQIVPARLDAAQEKAIHEAGCHMRRLSATNHGAFHNEVFLRQDGTTAAVEVNMRPGGMHIWDLACLSFASFDPWILWLEWASGKRWMETEACTRKLYSGIRMLKAPKSGKVSALPDINHCFGTSTVHEISFSIQEGSTVSHHITDNHAFIGHMIFSNSDYDSLKTDLRAAAQYFEDKIEFEKQQSFSPENA</sequence>
<dbReference type="Pfam" id="PF07478">
    <property type="entry name" value="Dala_Dala_lig_C"/>
    <property type="match status" value="1"/>
</dbReference>
<evidence type="ECO:0000259" key="5">
    <source>
        <dbReference type="PROSITE" id="PS50975"/>
    </source>
</evidence>
<dbReference type="SUPFAM" id="SSF56059">
    <property type="entry name" value="Glutathione synthetase ATP-binding domain-like"/>
    <property type="match status" value="1"/>
</dbReference>
<dbReference type="RefSeq" id="WP_190236208.1">
    <property type="nucleotide sequence ID" value="NZ_SSOA01000006.1"/>
</dbReference>
<dbReference type="PROSITE" id="PS50975">
    <property type="entry name" value="ATP_GRASP"/>
    <property type="match status" value="1"/>
</dbReference>
<dbReference type="InterPro" id="IPR013815">
    <property type="entry name" value="ATP_grasp_subdomain_1"/>
</dbReference>
<dbReference type="InterPro" id="IPR011095">
    <property type="entry name" value="Dala_Dala_lig_C"/>
</dbReference>
<evidence type="ECO:0000256" key="2">
    <source>
        <dbReference type="ARBA" id="ARBA00022741"/>
    </source>
</evidence>
<feature type="domain" description="ATP-grasp" evidence="5">
    <location>
        <begin position="123"/>
        <end position="312"/>
    </location>
</feature>
<dbReference type="GO" id="GO:0046872">
    <property type="term" value="F:metal ion binding"/>
    <property type="evidence" value="ECO:0007669"/>
    <property type="project" value="InterPro"/>
</dbReference>
<dbReference type="InterPro" id="IPR011761">
    <property type="entry name" value="ATP-grasp"/>
</dbReference>
<keyword evidence="2 4" id="KW-0547">Nucleotide-binding</keyword>
<dbReference type="Gene3D" id="3.30.1490.20">
    <property type="entry name" value="ATP-grasp fold, A domain"/>
    <property type="match status" value="1"/>
</dbReference>
<organism evidence="6 7">
    <name type="scientific">Allorhizobium terrae</name>
    <dbReference type="NCBI Taxonomy" id="1848972"/>
    <lineage>
        <taxon>Bacteria</taxon>
        <taxon>Pseudomonadati</taxon>
        <taxon>Pseudomonadota</taxon>
        <taxon>Alphaproteobacteria</taxon>
        <taxon>Hyphomicrobiales</taxon>
        <taxon>Rhizobiaceae</taxon>
        <taxon>Rhizobium/Agrobacterium group</taxon>
        <taxon>Allorhizobium</taxon>
    </lineage>
</organism>
<reference evidence="6 7" key="1">
    <citation type="submission" date="2019-04" db="EMBL/GenBank/DDBJ databases">
        <title>Rhizobium terrae sp. nov., isolated from a paddy soil.</title>
        <authorList>
            <person name="Lin S.-Y."/>
            <person name="Hameed A."/>
            <person name="Huang H.-I."/>
            <person name="Young C.-C."/>
        </authorList>
    </citation>
    <scope>NUCLEOTIDE SEQUENCE [LARGE SCALE GENOMIC DNA]</scope>
    <source>
        <strain evidence="6 7">CC-HIH110</strain>
    </source>
</reference>
<dbReference type="PANTHER" id="PTHR43585:SF2">
    <property type="entry name" value="ATP-GRASP ENZYME FSQD"/>
    <property type="match status" value="1"/>
</dbReference>
<proteinExistence type="predicted"/>
<dbReference type="AlphaFoldDB" id="A0A4S3ZU27"/>
<comment type="caution">
    <text evidence="6">The sequence shown here is derived from an EMBL/GenBank/DDBJ whole genome shotgun (WGS) entry which is preliminary data.</text>
</comment>
<dbReference type="PANTHER" id="PTHR43585">
    <property type="entry name" value="FUMIPYRROLE BIOSYNTHESIS PROTEIN C"/>
    <property type="match status" value="1"/>
</dbReference>
<keyword evidence="7" id="KW-1185">Reference proteome</keyword>
<evidence type="ECO:0000313" key="7">
    <source>
        <dbReference type="Proteomes" id="UP000310754"/>
    </source>
</evidence>
<gene>
    <name evidence="6" type="ORF">E6C51_12595</name>
</gene>
<protein>
    <submittedName>
        <fullName evidence="6">ATP-grasp domain-containing protein</fullName>
    </submittedName>
</protein>
<dbReference type="InterPro" id="IPR052032">
    <property type="entry name" value="ATP-dep_AA_Ligase"/>
</dbReference>